<protein>
    <submittedName>
        <fullName evidence="1">AlpA family transcriptional regulator</fullName>
    </submittedName>
</protein>
<dbReference type="EMBL" id="CP031775">
    <property type="protein sequence ID" value="QDZ89676.1"/>
    <property type="molecule type" value="Genomic_DNA"/>
</dbReference>
<proteinExistence type="predicted"/>
<dbReference type="Gene3D" id="1.10.238.160">
    <property type="match status" value="1"/>
</dbReference>
<dbReference type="Pfam" id="PF05930">
    <property type="entry name" value="Phage_AlpA"/>
    <property type="match status" value="1"/>
</dbReference>
<gene>
    <name evidence="1" type="ORF">D0436_03885</name>
</gene>
<dbReference type="Proteomes" id="UP000321124">
    <property type="component" value="Chromosome"/>
</dbReference>
<evidence type="ECO:0000313" key="2">
    <source>
        <dbReference type="Proteomes" id="UP000321124"/>
    </source>
</evidence>
<sequence>MDNRILRLPQVIELTGFSRSSIYALMKTGEFPLNIKLGQRAVGWKEQDITNWINTRASYTQHYASSN</sequence>
<dbReference type="PANTHER" id="PTHR36154">
    <property type="entry name" value="DNA-BINDING TRANSCRIPTIONAL ACTIVATOR ALPA"/>
    <property type="match status" value="1"/>
</dbReference>
<reference evidence="1 2" key="1">
    <citation type="journal article" date="2019" name="Ecotoxicol. Environ. Saf.">
        <title>Microbial characterization of heavy metal resistant bacterial strains isolated from an electroplating wastewater treatment plant.</title>
        <authorList>
            <person name="Cai X."/>
            <person name="Zheng X."/>
            <person name="Zhang D."/>
            <person name="Iqbal W."/>
            <person name="Liu C."/>
            <person name="Yang B."/>
            <person name="Zhao X."/>
            <person name="Lu X."/>
            <person name="Mao Y."/>
        </authorList>
    </citation>
    <scope>NUCLEOTIDE SEQUENCE [LARGE SCALE GENOMIC DNA]</scope>
    <source>
        <strain evidence="1 2">Ni1-3</strain>
    </source>
</reference>
<evidence type="ECO:0000313" key="1">
    <source>
        <dbReference type="EMBL" id="QDZ89676.1"/>
    </source>
</evidence>
<dbReference type="AlphaFoldDB" id="A0A5B8QUT4"/>
<dbReference type="InterPro" id="IPR052931">
    <property type="entry name" value="Prophage_regulatory_activator"/>
</dbReference>
<dbReference type="RefSeq" id="WP_055647226.1">
    <property type="nucleotide sequence ID" value="NZ_CP031775.2"/>
</dbReference>
<dbReference type="KEGG" id="sdeo:D0436_03885"/>
<dbReference type="InterPro" id="IPR010260">
    <property type="entry name" value="AlpA"/>
</dbReference>
<organism evidence="1 2">
    <name type="scientific">Shewanella decolorationis</name>
    <dbReference type="NCBI Taxonomy" id="256839"/>
    <lineage>
        <taxon>Bacteria</taxon>
        <taxon>Pseudomonadati</taxon>
        <taxon>Pseudomonadota</taxon>
        <taxon>Gammaproteobacteria</taxon>
        <taxon>Alteromonadales</taxon>
        <taxon>Shewanellaceae</taxon>
        <taxon>Shewanella</taxon>
    </lineage>
</organism>
<name>A0A5B8QUT4_9GAMM</name>
<accession>A0A5B8QUT4</accession>
<dbReference type="PANTHER" id="PTHR36154:SF1">
    <property type="entry name" value="DNA-BINDING TRANSCRIPTIONAL ACTIVATOR ALPA"/>
    <property type="match status" value="1"/>
</dbReference>